<dbReference type="InterPro" id="IPR032675">
    <property type="entry name" value="LRR_dom_sf"/>
</dbReference>
<name>A0A8H6HLV7_9AGAR</name>
<proteinExistence type="predicted"/>
<organism evidence="1 2">
    <name type="scientific">Ephemerocybe angulata</name>
    <dbReference type="NCBI Taxonomy" id="980116"/>
    <lineage>
        <taxon>Eukaryota</taxon>
        <taxon>Fungi</taxon>
        <taxon>Dikarya</taxon>
        <taxon>Basidiomycota</taxon>
        <taxon>Agaricomycotina</taxon>
        <taxon>Agaricomycetes</taxon>
        <taxon>Agaricomycetidae</taxon>
        <taxon>Agaricales</taxon>
        <taxon>Agaricineae</taxon>
        <taxon>Psathyrellaceae</taxon>
        <taxon>Ephemerocybe</taxon>
    </lineage>
</organism>
<keyword evidence="2" id="KW-1185">Reference proteome</keyword>
<dbReference type="OrthoDB" id="2895182at2759"/>
<accession>A0A8H6HLV7</accession>
<evidence type="ECO:0000313" key="1">
    <source>
        <dbReference type="EMBL" id="KAF6748602.1"/>
    </source>
</evidence>
<evidence type="ECO:0000313" key="2">
    <source>
        <dbReference type="Proteomes" id="UP000521943"/>
    </source>
</evidence>
<sequence length="600" mass="68881">MNKVPEEVLQWIFQIFCCNDEDERTHDSLHLRRLCSIDRRWRLASITHRPLWTTLPRIDFNDKKIEHMRRAVTGVQLYLSRSGSLPISFAFLASKRPGSTLRRAEQKADPAWVLLKLLIEQSHRWDRVVLKLPSFGLDHLRESLKGPLPFLSSLDIAFISSSVGDTWDRGRGLDALCSAPHLRKVACDSVYGYAAGSFSELPLLQLEEFKTISYTDDGRAYVDLLSSSSAQLRSVHCASFDFISIPTSPSTFLPNLTFLKLRAYQFISDIASHLQTLTLPSLLHLEVLSMNPETIATDRMYTSIRTLLRQSECSLEHLGFSSEASNAPALADILALSPNLVELDIDLPGVDCLQVLTIDRSPSFPRPNEALRTLIFRWESILPWVATAEERQSFVDMLKSRYAYSDQTPQEVIFVYPSETTMLQDLPSRVGNASFDDHVLGKQAWTETNVWIRFLFTTRYHSMKDWVNPWLFKKFDRLMRDLEEYIDLKDGAMGTHKLMAYGLPTFLRIVGEMGGGTIPGDRIFHFRSRAKKLLATWRPLLLRDARRYRWCHYTRGAVSLKWGVRGMGREMTEEELWNEVVGIEAEPKARNYPLLTNWRS</sequence>
<dbReference type="SUPFAM" id="SSF52047">
    <property type="entry name" value="RNI-like"/>
    <property type="match status" value="1"/>
</dbReference>
<evidence type="ECO:0008006" key="3">
    <source>
        <dbReference type="Google" id="ProtNLM"/>
    </source>
</evidence>
<dbReference type="Proteomes" id="UP000521943">
    <property type="component" value="Unassembled WGS sequence"/>
</dbReference>
<dbReference type="Gene3D" id="3.80.10.10">
    <property type="entry name" value="Ribonuclease Inhibitor"/>
    <property type="match status" value="1"/>
</dbReference>
<dbReference type="EMBL" id="JACGCI010000070">
    <property type="protein sequence ID" value="KAF6748602.1"/>
    <property type="molecule type" value="Genomic_DNA"/>
</dbReference>
<dbReference type="AlphaFoldDB" id="A0A8H6HLV7"/>
<comment type="caution">
    <text evidence="1">The sequence shown here is derived from an EMBL/GenBank/DDBJ whole genome shotgun (WGS) entry which is preliminary data.</text>
</comment>
<gene>
    <name evidence="1" type="ORF">DFP72DRAFT_916418</name>
</gene>
<reference evidence="1 2" key="1">
    <citation type="submission" date="2020-07" db="EMBL/GenBank/DDBJ databases">
        <title>Comparative genomics of pyrophilous fungi reveals a link between fire events and developmental genes.</title>
        <authorList>
            <consortium name="DOE Joint Genome Institute"/>
            <person name="Steindorff A.S."/>
            <person name="Carver A."/>
            <person name="Calhoun S."/>
            <person name="Stillman K."/>
            <person name="Liu H."/>
            <person name="Lipzen A."/>
            <person name="Pangilinan J."/>
            <person name="Labutti K."/>
            <person name="Bruns T.D."/>
            <person name="Grigoriev I.V."/>
        </authorList>
    </citation>
    <scope>NUCLEOTIDE SEQUENCE [LARGE SCALE GENOMIC DNA]</scope>
    <source>
        <strain evidence="1 2">CBS 144469</strain>
    </source>
</reference>
<protein>
    <recommendedName>
        <fullName evidence="3">F-box domain-containing protein</fullName>
    </recommendedName>
</protein>